<organism evidence="3 4">
    <name type="scientific">Anatilimnocola aggregata</name>
    <dbReference type="NCBI Taxonomy" id="2528021"/>
    <lineage>
        <taxon>Bacteria</taxon>
        <taxon>Pseudomonadati</taxon>
        <taxon>Planctomycetota</taxon>
        <taxon>Planctomycetia</taxon>
        <taxon>Pirellulales</taxon>
        <taxon>Pirellulaceae</taxon>
        <taxon>Anatilimnocola</taxon>
    </lineage>
</organism>
<name>A0A517YDM7_9BACT</name>
<dbReference type="Gene3D" id="4.10.520.10">
    <property type="entry name" value="IHF-like DNA-binding proteins"/>
    <property type="match status" value="1"/>
</dbReference>
<dbReference type="InterPro" id="IPR000119">
    <property type="entry name" value="Hist_DNA-bd"/>
</dbReference>
<dbReference type="RefSeq" id="WP_145090203.1">
    <property type="nucleotide sequence ID" value="NZ_CP036274.1"/>
</dbReference>
<evidence type="ECO:0000313" key="3">
    <source>
        <dbReference type="EMBL" id="QDU28242.1"/>
    </source>
</evidence>
<keyword evidence="2 3" id="KW-0238">DNA-binding</keyword>
<evidence type="ECO:0000313" key="4">
    <source>
        <dbReference type="Proteomes" id="UP000315017"/>
    </source>
</evidence>
<dbReference type="InterPro" id="IPR010992">
    <property type="entry name" value="IHF-like_DNA-bd_dom_sf"/>
</dbReference>
<keyword evidence="4" id="KW-1185">Reference proteome</keyword>
<dbReference type="CDD" id="cd13834">
    <property type="entry name" value="HU_like"/>
    <property type="match status" value="1"/>
</dbReference>
<dbReference type="Proteomes" id="UP000315017">
    <property type="component" value="Chromosome"/>
</dbReference>
<accession>A0A517YDM7</accession>
<reference evidence="3 4" key="1">
    <citation type="submission" date="2019-02" db="EMBL/GenBank/DDBJ databases">
        <title>Deep-cultivation of Planctomycetes and their phenomic and genomic characterization uncovers novel biology.</title>
        <authorList>
            <person name="Wiegand S."/>
            <person name="Jogler M."/>
            <person name="Boedeker C."/>
            <person name="Pinto D."/>
            <person name="Vollmers J."/>
            <person name="Rivas-Marin E."/>
            <person name="Kohn T."/>
            <person name="Peeters S.H."/>
            <person name="Heuer A."/>
            <person name="Rast P."/>
            <person name="Oberbeckmann S."/>
            <person name="Bunk B."/>
            <person name="Jeske O."/>
            <person name="Meyerdierks A."/>
            <person name="Storesund J.E."/>
            <person name="Kallscheuer N."/>
            <person name="Luecker S."/>
            <person name="Lage O.M."/>
            <person name="Pohl T."/>
            <person name="Merkel B.J."/>
            <person name="Hornburger P."/>
            <person name="Mueller R.-W."/>
            <person name="Bruemmer F."/>
            <person name="Labrenz M."/>
            <person name="Spormann A.M."/>
            <person name="Op den Camp H."/>
            <person name="Overmann J."/>
            <person name="Amann R."/>
            <person name="Jetten M.S.M."/>
            <person name="Mascher T."/>
            <person name="Medema M.H."/>
            <person name="Devos D.P."/>
            <person name="Kaster A.-K."/>
            <person name="Ovreas L."/>
            <person name="Rohde M."/>
            <person name="Galperin M.Y."/>
            <person name="Jogler C."/>
        </authorList>
    </citation>
    <scope>NUCLEOTIDE SEQUENCE [LARGE SCALE GENOMIC DNA]</scope>
    <source>
        <strain evidence="3 4">ETA_A8</strain>
    </source>
</reference>
<comment type="similarity">
    <text evidence="1">Belongs to the bacterial histone-like protein family.</text>
</comment>
<evidence type="ECO:0000256" key="1">
    <source>
        <dbReference type="ARBA" id="ARBA00010529"/>
    </source>
</evidence>
<dbReference type="KEGG" id="aagg:ETAA8_33420"/>
<dbReference type="EMBL" id="CP036274">
    <property type="protein sequence ID" value="QDU28242.1"/>
    <property type="molecule type" value="Genomic_DNA"/>
</dbReference>
<dbReference type="AlphaFoldDB" id="A0A517YDM7"/>
<gene>
    <name evidence="3" type="ORF">ETAA8_33420</name>
</gene>
<dbReference type="GO" id="GO:0003677">
    <property type="term" value="F:DNA binding"/>
    <property type="evidence" value="ECO:0007669"/>
    <property type="project" value="UniProtKB-KW"/>
</dbReference>
<dbReference type="SUPFAM" id="SSF47729">
    <property type="entry name" value="IHF-like DNA-binding proteins"/>
    <property type="match status" value="1"/>
</dbReference>
<protein>
    <submittedName>
        <fullName evidence="3">Bacterial DNA-binding protein</fullName>
    </submittedName>
</protein>
<dbReference type="OrthoDB" id="331625at2"/>
<proteinExistence type="inferred from homology"/>
<sequence length="108" mass="11252">MAKKAPAAKPASKSEVYANIATATGLTKKQVSSVFDALTAEIGKALGKKGSGVFQIPGLAKINRKDIPAKPAQKNVLNRFTGVVGDVPAKPARKSVKVRPLKGLKSMV</sequence>
<evidence type="ECO:0000256" key="2">
    <source>
        <dbReference type="ARBA" id="ARBA00023125"/>
    </source>
</evidence>
<dbReference type="Pfam" id="PF00216">
    <property type="entry name" value="Bac_DNA_binding"/>
    <property type="match status" value="1"/>
</dbReference>
<dbReference type="GO" id="GO:0030527">
    <property type="term" value="F:structural constituent of chromatin"/>
    <property type="evidence" value="ECO:0007669"/>
    <property type="project" value="InterPro"/>
</dbReference>